<feature type="transmembrane region" description="Helical" evidence="8">
    <location>
        <begin position="213"/>
        <end position="236"/>
    </location>
</feature>
<feature type="transmembrane region" description="Helical" evidence="8">
    <location>
        <begin position="115"/>
        <end position="130"/>
    </location>
</feature>
<comment type="similarity">
    <text evidence="2">Belongs to the amino acid-polyamine-organocation (APC) superfamily. Spore germination protein (SGP) (TC 2.A.3.9) family.</text>
</comment>
<comment type="subcellular location">
    <subcellularLocation>
        <location evidence="1">Membrane</location>
        <topology evidence="1">Multi-pass membrane protein</topology>
    </subcellularLocation>
</comment>
<evidence type="ECO:0000313" key="9">
    <source>
        <dbReference type="EMBL" id="MBU5591416.1"/>
    </source>
</evidence>
<dbReference type="EMBL" id="JAHLQL010000001">
    <property type="protein sequence ID" value="MBU5591416.1"/>
    <property type="molecule type" value="Genomic_DNA"/>
</dbReference>
<evidence type="ECO:0000256" key="1">
    <source>
        <dbReference type="ARBA" id="ARBA00004141"/>
    </source>
</evidence>
<evidence type="ECO:0000256" key="6">
    <source>
        <dbReference type="ARBA" id="ARBA00022989"/>
    </source>
</evidence>
<dbReference type="RefSeq" id="WP_216456397.1">
    <property type="nucleotide sequence ID" value="NZ_JAHLQL010000001.1"/>
</dbReference>
<dbReference type="PANTHER" id="PTHR34975">
    <property type="entry name" value="SPORE GERMINATION PROTEIN A2"/>
    <property type="match status" value="1"/>
</dbReference>
<evidence type="ECO:0000256" key="8">
    <source>
        <dbReference type="SAM" id="Phobius"/>
    </source>
</evidence>
<evidence type="ECO:0000256" key="2">
    <source>
        <dbReference type="ARBA" id="ARBA00007998"/>
    </source>
</evidence>
<reference evidence="9 10" key="1">
    <citation type="submission" date="2021-06" db="EMBL/GenBank/DDBJ databases">
        <authorList>
            <person name="Sun Q."/>
            <person name="Li D."/>
        </authorList>
    </citation>
    <scope>NUCLEOTIDE SEQUENCE [LARGE SCALE GENOMIC DNA]</scope>
    <source>
        <strain evidence="9 10">MSJ-4</strain>
    </source>
</reference>
<keyword evidence="3" id="KW-0813">Transport</keyword>
<evidence type="ECO:0000256" key="4">
    <source>
        <dbReference type="ARBA" id="ARBA00022544"/>
    </source>
</evidence>
<dbReference type="Proteomes" id="UP000736583">
    <property type="component" value="Unassembled WGS sequence"/>
</dbReference>
<feature type="transmembrane region" description="Helical" evidence="8">
    <location>
        <begin position="9"/>
        <end position="30"/>
    </location>
</feature>
<organism evidence="9 10">
    <name type="scientific">Clostridium simiarum</name>
    <dbReference type="NCBI Taxonomy" id="2841506"/>
    <lineage>
        <taxon>Bacteria</taxon>
        <taxon>Bacillati</taxon>
        <taxon>Bacillota</taxon>
        <taxon>Clostridia</taxon>
        <taxon>Eubacteriales</taxon>
        <taxon>Clostridiaceae</taxon>
        <taxon>Clostridium</taxon>
    </lineage>
</organism>
<feature type="transmembrane region" description="Helical" evidence="8">
    <location>
        <begin position="179"/>
        <end position="201"/>
    </location>
</feature>
<name>A0ABS6EZG1_9CLOT</name>
<proteinExistence type="inferred from homology"/>
<feature type="transmembrane region" description="Helical" evidence="8">
    <location>
        <begin position="74"/>
        <end position="95"/>
    </location>
</feature>
<evidence type="ECO:0000256" key="7">
    <source>
        <dbReference type="ARBA" id="ARBA00023136"/>
    </source>
</evidence>
<feature type="transmembrane region" description="Helical" evidence="8">
    <location>
        <begin position="36"/>
        <end position="53"/>
    </location>
</feature>
<feature type="transmembrane region" description="Helical" evidence="8">
    <location>
        <begin position="302"/>
        <end position="319"/>
    </location>
</feature>
<dbReference type="PANTHER" id="PTHR34975:SF2">
    <property type="entry name" value="SPORE GERMINATION PROTEIN A2"/>
    <property type="match status" value="1"/>
</dbReference>
<evidence type="ECO:0000256" key="3">
    <source>
        <dbReference type="ARBA" id="ARBA00022448"/>
    </source>
</evidence>
<keyword evidence="5 8" id="KW-0812">Transmembrane</keyword>
<feature type="transmembrane region" description="Helical" evidence="8">
    <location>
        <begin position="266"/>
        <end position="290"/>
    </location>
</feature>
<sequence length="357" mass="41318">MNKISAKHFMFLIFGTAIMSLKTYPSVFAAHNGRDVWIATIIASIIFYIYYNYIISIYNYDVSISIKGIYKKAFGKYLGCILLFFYALNLLLSSIESMSIEISAIHANIFIESPPWYIGLILIIPSLYIVRKDMRSILIVTIIALGLMLLSGVLAEILVEKYKSYKLLLPIMQNGITKDFILSIIKIVSAYASIAITLPYISSVEDNKKLKKYTIIALIITSIIEIFSIMGLVATFGPLRDTNIFYPKLIQTQRVSFWRFIESGDFLILMEIIGGWFIKFLLTFKTFCYVIEQLFETRISKYFSYIVIVIIYITCYFITKNNYKLFQLLNHYLYICLFNYLLVPIVAFTLYKIRSKP</sequence>
<dbReference type="NCBIfam" id="TIGR00912">
    <property type="entry name" value="2A0309"/>
    <property type="match status" value="1"/>
</dbReference>
<gene>
    <name evidence="9" type="ORF">KQI89_06545</name>
</gene>
<dbReference type="Pfam" id="PF03845">
    <property type="entry name" value="Spore_permease"/>
    <property type="match status" value="1"/>
</dbReference>
<evidence type="ECO:0000256" key="5">
    <source>
        <dbReference type="ARBA" id="ARBA00022692"/>
    </source>
</evidence>
<comment type="caution">
    <text evidence="9">The sequence shown here is derived from an EMBL/GenBank/DDBJ whole genome shotgun (WGS) entry which is preliminary data.</text>
</comment>
<dbReference type="InterPro" id="IPR004761">
    <property type="entry name" value="Spore_GerAB"/>
</dbReference>
<feature type="transmembrane region" description="Helical" evidence="8">
    <location>
        <begin position="331"/>
        <end position="351"/>
    </location>
</feature>
<evidence type="ECO:0000313" key="10">
    <source>
        <dbReference type="Proteomes" id="UP000736583"/>
    </source>
</evidence>
<keyword evidence="4" id="KW-0309">Germination</keyword>
<feature type="transmembrane region" description="Helical" evidence="8">
    <location>
        <begin position="137"/>
        <end position="159"/>
    </location>
</feature>
<keyword evidence="10" id="KW-1185">Reference proteome</keyword>
<keyword evidence="6 8" id="KW-1133">Transmembrane helix</keyword>
<accession>A0ABS6EZG1</accession>
<keyword evidence="7 8" id="KW-0472">Membrane</keyword>
<protein>
    <submittedName>
        <fullName evidence="9">Endospore germination permease</fullName>
    </submittedName>
</protein>